<proteinExistence type="predicted"/>
<dbReference type="Proteomes" id="UP000008986">
    <property type="component" value="Segment"/>
</dbReference>
<organismHost>
    <name type="scientific">Delftia acidovorans</name>
    <name type="common">Pseudomonas acidovorans</name>
    <name type="synonym">Comamonas acidovorans</name>
    <dbReference type="NCBI Taxonomy" id="80866"/>
</organismHost>
<reference evidence="2" key="1">
    <citation type="submission" date="2009-07" db="EMBL/GenBank/DDBJ databases">
        <authorList>
            <person name="Kropinski A.M."/>
            <person name="Villegas A."/>
            <person name="Lingohr E.J."/>
        </authorList>
    </citation>
    <scope>NUCLEOTIDE SEQUENCE [LARGE SCALE GENOMIC DNA]</scope>
</reference>
<protein>
    <submittedName>
        <fullName evidence="1">Uncharacterized protein</fullName>
    </submittedName>
</protein>
<keyword evidence="2" id="KW-1185">Reference proteome</keyword>
<accession>C9DGE3</accession>
<dbReference type="EMBL" id="GQ357915">
    <property type="protein sequence ID" value="ACV50194.1"/>
    <property type="molecule type" value="Genomic_DNA"/>
</dbReference>
<evidence type="ECO:0000313" key="1">
    <source>
        <dbReference type="EMBL" id="ACV50194.1"/>
    </source>
</evidence>
<evidence type="ECO:0000313" key="2">
    <source>
        <dbReference type="Proteomes" id="UP000008986"/>
    </source>
</evidence>
<dbReference type="KEGG" id="vg:8684120"/>
<organism evidence="1 2">
    <name type="scientific">Delftia phage PhiW-14</name>
    <name type="common">Deftia acidovorans bacteriophage phiW-14</name>
    <dbReference type="NCBI Taxonomy" id="665032"/>
    <lineage>
        <taxon>Viruses</taxon>
        <taxon>Duplodnaviria</taxon>
        <taxon>Heunggongvirae</taxon>
        <taxon>Uroviricota</taxon>
        <taxon>Caudoviricetes</taxon>
        <taxon>Ionavirus</taxon>
        <taxon>Ionavirus W14</taxon>
    </lineage>
</organism>
<dbReference type="RefSeq" id="YP_003359026.1">
    <property type="nucleotide sequence ID" value="NC_013697.1"/>
</dbReference>
<gene>
    <name evidence="1" type="primary">172</name>
</gene>
<sequence>MNDKFNPFREALTYLYTLPGHDRGGVPRHKGPRMFICQCLERVEDNQRSIVSPEFHLKAQQSKAAVRHVQRMLGRSCLVVENWLSINVPGFKAQRRKDGKAMAYDVQAYRWRWLNHMADQYDKGEIEL</sequence>
<name>C9DGE3_BPW14</name>
<dbReference type="GeneID" id="8684120"/>